<dbReference type="InterPro" id="IPR012341">
    <property type="entry name" value="6hp_glycosidase-like_sf"/>
</dbReference>
<dbReference type="OrthoDB" id="3534988at2759"/>
<protein>
    <submittedName>
        <fullName evidence="5">Alcohol oxidase</fullName>
    </submittedName>
</protein>
<dbReference type="SUPFAM" id="SSF51905">
    <property type="entry name" value="FAD/NAD(P)-binding domain"/>
    <property type="match status" value="1"/>
</dbReference>
<dbReference type="InterPro" id="IPR007867">
    <property type="entry name" value="GMC_OxRtase_C"/>
</dbReference>
<dbReference type="GO" id="GO:0004497">
    <property type="term" value="F:monooxygenase activity"/>
    <property type="evidence" value="ECO:0007669"/>
    <property type="project" value="InterPro"/>
</dbReference>
<dbReference type="PANTHER" id="PTHR11552:SF123">
    <property type="entry name" value="GMC OXIDOREDUCTASE (AFU_ORTHOLOGUE AFUA_2G01770)-RELATED"/>
    <property type="match status" value="1"/>
</dbReference>
<dbReference type="InterPro" id="IPR036396">
    <property type="entry name" value="Cyt_P450_sf"/>
</dbReference>
<dbReference type="Pfam" id="PF00732">
    <property type="entry name" value="GMC_oxred_N"/>
    <property type="match status" value="1"/>
</dbReference>
<gene>
    <name evidence="5" type="ORF">FMUND_5449</name>
</gene>
<dbReference type="Gene3D" id="3.30.560.10">
    <property type="entry name" value="Glucose Oxidase, domain 3"/>
    <property type="match status" value="1"/>
</dbReference>
<keyword evidence="2" id="KW-0285">Flavoprotein</keyword>
<dbReference type="EMBL" id="JAAOAN010000175">
    <property type="protein sequence ID" value="KAF5717905.1"/>
    <property type="molecule type" value="Genomic_DNA"/>
</dbReference>
<dbReference type="GO" id="GO:0016705">
    <property type="term" value="F:oxidoreductase activity, acting on paired donors, with incorporation or reduction of molecular oxygen"/>
    <property type="evidence" value="ECO:0007669"/>
    <property type="project" value="InterPro"/>
</dbReference>
<feature type="domain" description="Glucose-methanol-choline oxidoreductase N-terminal" evidence="4">
    <location>
        <begin position="256"/>
        <end position="270"/>
    </location>
</feature>
<dbReference type="GO" id="GO:0005506">
    <property type="term" value="F:iron ion binding"/>
    <property type="evidence" value="ECO:0007669"/>
    <property type="project" value="InterPro"/>
</dbReference>
<keyword evidence="2" id="KW-0274">FAD</keyword>
<evidence type="ECO:0000259" key="4">
    <source>
        <dbReference type="PROSITE" id="PS00624"/>
    </source>
</evidence>
<name>A0A8H5YS54_9HYPO</name>
<dbReference type="InterPro" id="IPR008928">
    <property type="entry name" value="6-hairpin_glycosidase_sf"/>
</dbReference>
<proteinExistence type="inferred from homology"/>
<dbReference type="PANTHER" id="PTHR11552">
    <property type="entry name" value="GLUCOSE-METHANOL-CHOLINE GMC OXIDOREDUCTASE"/>
    <property type="match status" value="1"/>
</dbReference>
<dbReference type="PROSITE" id="PS00624">
    <property type="entry name" value="GMC_OXRED_2"/>
    <property type="match status" value="1"/>
</dbReference>
<dbReference type="SUPFAM" id="SSF54373">
    <property type="entry name" value="FAD-linked reductases, C-terminal domain"/>
    <property type="match status" value="1"/>
</dbReference>
<evidence type="ECO:0000259" key="3">
    <source>
        <dbReference type="PROSITE" id="PS00623"/>
    </source>
</evidence>
<sequence>MASPTYDYIVVGGGLAGCVLSSRIREYDVAAKILLIEAGKDTRDRSDVQNMQVLNLGGELDWQYQSEPVEALMGRRITLNAGKGLGGSSAINSGGWTRGAAADYDEWAALVGDDRYSYKGQLPWFRKSELWFDDKNPEQHGRDGPIRVTCAKASNRVFPLAEKAAAGWEELGVSTLPEGDQNSGNNLGRAYICEARSDGKREWSAKQYSLDGVQVRLETLVNRIVIQKIDGNLKATGVELTDGSVVNGQNIIISAGAFRSPQLLQLSGIGPKTHLEEFGIEPLVDLPEVGKNLSDHMIFFQHWRLRDPSAGHTIGSANPLFQQPQYSQGVPFDWIVNTGIPREGLAKAIERDEGTKPRESEHVLLAKDRTFVENIIMFAKLPFPGVPMDAEHITSALVSFLPTSTGSVSLKSRKPGEHPKVNLNYLSTEVDKHVFREGLRQLTRFMLESKFSDQIIGESIPEGLPAEALALVDSDDKLDQRIAMTGGTSWHPSGTCSMGKVVDTEFCVIGVEGLRVVDASVFPVPLSAHLQAPLYALSEQAAAIITGKDLPDPNLPDVSQWLIGNPNRVNLGRIGLRFNDGTLSSDTHQKLDLWHGAITSTFTIDGVKVKFVKQGDFDSDGAVFAIDSQLIESGKLKVELDFPYPPIHTAKYRNEIFVGVYDFPTNHSTKLSSNLKGNTAHIYHDMGTKYYVNLRWPKKASLELKRLGLQGSNKLTAHRYVLSSRHGKTISFVAHFSPDKRMLGLPSTIDRRSRAGWQDYWINSAADGEPPQESGLMNNGWYGKFHMEMVVWHSAHWISWGRDRYFHNIFPAIYEKLLSTSLTRAQRMGWEGAQWPKMTETITGGSSPGRINAYLMWQQPHPMYIAMLAFNSKPTKKTLERWDPILEATADYVASYAWFNHSSGRYDLGPPYGLDVACKWKQKLDLPVPEHCVAVAKNMAKPPQIGGLCTVYEGLNSSWWDDPALNRDPRSLIMLHFVPDYDRISNKESVIRISSFSAKSMILGNSEGNEYFARPRICAASRLYEFYWDSYQHGRLWAKLPDLHRSYGPIARIGPNEIHIEDSEYFDTIFGFRPLNKEAMTAKEFGINHALFGVEDYKTYVKKRAAFGNAFSRTKLSKIQDEINEEIQKGCTWVEDNSKDGGPVDLAFLFRAVPAEIITQYLFGQEYGFLQHVQTTKNLYDKRMDRLFGFSHLGRFIPKEIPIFLSLFRQLILRALGFNDPGSAFLEYFLLAQKLVQRVVAQHNHLNENSESISRHTVFDDFLDSSLPQEEKEKGPLTQQAVAIWSGGWDTVGFVLTMAAYQLLQNPEVEQRLYQELREAWKDPTESPEITTLEGLPYLTAVVKETFRLSPGALCRLSRVNPNGIEQYGDWEIPPGTIISMSIPDVLSDKAIWGSDAAVFKPERWLSAEADLDRYLVTFSKGTRVSPGIELAWIETRLIIASLFRRYEMSITPEAGISDDDIMPYYEGFTPAVKNWISRLPVRVKPRY</sequence>
<dbReference type="Proteomes" id="UP000544331">
    <property type="component" value="Unassembled WGS sequence"/>
</dbReference>
<dbReference type="Gene3D" id="3.50.50.60">
    <property type="entry name" value="FAD/NAD(P)-binding domain"/>
    <property type="match status" value="1"/>
</dbReference>
<dbReference type="GO" id="GO:0016614">
    <property type="term" value="F:oxidoreductase activity, acting on CH-OH group of donors"/>
    <property type="evidence" value="ECO:0007669"/>
    <property type="project" value="InterPro"/>
</dbReference>
<evidence type="ECO:0000256" key="1">
    <source>
        <dbReference type="ARBA" id="ARBA00010790"/>
    </source>
</evidence>
<dbReference type="GO" id="GO:0020037">
    <property type="term" value="F:heme binding"/>
    <property type="evidence" value="ECO:0007669"/>
    <property type="project" value="InterPro"/>
</dbReference>
<evidence type="ECO:0000313" key="5">
    <source>
        <dbReference type="EMBL" id="KAF5717905.1"/>
    </source>
</evidence>
<evidence type="ECO:0000256" key="2">
    <source>
        <dbReference type="RuleBase" id="RU003968"/>
    </source>
</evidence>
<dbReference type="Gene3D" id="1.50.10.10">
    <property type="match status" value="1"/>
</dbReference>
<comment type="caution">
    <text evidence="5">The sequence shown here is derived from an EMBL/GenBank/DDBJ whole genome shotgun (WGS) entry which is preliminary data.</text>
</comment>
<keyword evidence="6" id="KW-1185">Reference proteome</keyword>
<dbReference type="InterPro" id="IPR036188">
    <property type="entry name" value="FAD/NAD-bd_sf"/>
</dbReference>
<accession>A0A8H5YS54</accession>
<dbReference type="CDD" id="cd11062">
    <property type="entry name" value="CYP58-like"/>
    <property type="match status" value="1"/>
</dbReference>
<dbReference type="SUPFAM" id="SSF48208">
    <property type="entry name" value="Six-hairpin glycosidases"/>
    <property type="match status" value="1"/>
</dbReference>
<dbReference type="InterPro" id="IPR001128">
    <property type="entry name" value="Cyt_P450"/>
</dbReference>
<reference evidence="5 6" key="1">
    <citation type="submission" date="2020-05" db="EMBL/GenBank/DDBJ databases">
        <title>Identification and distribution of gene clusters putatively required for synthesis of sphingolipid metabolism inhibitors in phylogenetically diverse species of the filamentous fungus Fusarium.</title>
        <authorList>
            <person name="Kim H.-S."/>
            <person name="Busman M."/>
            <person name="Brown D.W."/>
            <person name="Divon H."/>
            <person name="Uhlig S."/>
            <person name="Proctor R.H."/>
        </authorList>
    </citation>
    <scope>NUCLEOTIDE SEQUENCE [LARGE SCALE GENOMIC DNA]</scope>
    <source>
        <strain evidence="5 6">NRRL 66235</strain>
    </source>
</reference>
<evidence type="ECO:0000313" key="6">
    <source>
        <dbReference type="Proteomes" id="UP000544331"/>
    </source>
</evidence>
<dbReference type="InterPro" id="IPR000172">
    <property type="entry name" value="GMC_OxRdtase_N"/>
</dbReference>
<dbReference type="SUPFAM" id="SSF48264">
    <property type="entry name" value="Cytochrome P450"/>
    <property type="match status" value="1"/>
</dbReference>
<feature type="domain" description="Glucose-methanol-choline oxidoreductase N-terminal" evidence="3">
    <location>
        <begin position="82"/>
        <end position="105"/>
    </location>
</feature>
<dbReference type="Gene3D" id="1.10.630.10">
    <property type="entry name" value="Cytochrome P450"/>
    <property type="match status" value="1"/>
</dbReference>
<dbReference type="GO" id="GO:0050660">
    <property type="term" value="F:flavin adenine dinucleotide binding"/>
    <property type="evidence" value="ECO:0007669"/>
    <property type="project" value="InterPro"/>
</dbReference>
<dbReference type="InterPro" id="IPR012132">
    <property type="entry name" value="GMC_OxRdtase"/>
</dbReference>
<dbReference type="PROSITE" id="PS00623">
    <property type="entry name" value="GMC_OXRED_1"/>
    <property type="match status" value="1"/>
</dbReference>
<organism evidence="5 6">
    <name type="scientific">Fusarium mundagurra</name>
    <dbReference type="NCBI Taxonomy" id="1567541"/>
    <lineage>
        <taxon>Eukaryota</taxon>
        <taxon>Fungi</taxon>
        <taxon>Dikarya</taxon>
        <taxon>Ascomycota</taxon>
        <taxon>Pezizomycotina</taxon>
        <taxon>Sordariomycetes</taxon>
        <taxon>Hypocreomycetidae</taxon>
        <taxon>Hypocreales</taxon>
        <taxon>Nectriaceae</taxon>
        <taxon>Fusarium</taxon>
        <taxon>Fusarium fujikuroi species complex</taxon>
    </lineage>
</organism>
<dbReference type="GO" id="GO:0005975">
    <property type="term" value="P:carbohydrate metabolic process"/>
    <property type="evidence" value="ECO:0007669"/>
    <property type="project" value="InterPro"/>
</dbReference>
<dbReference type="Pfam" id="PF00067">
    <property type="entry name" value="p450"/>
    <property type="match status" value="1"/>
</dbReference>
<comment type="similarity">
    <text evidence="1 2">Belongs to the GMC oxidoreductase family.</text>
</comment>
<dbReference type="Pfam" id="PF05199">
    <property type="entry name" value="GMC_oxred_C"/>
    <property type="match status" value="1"/>
</dbReference>